<dbReference type="EMBL" id="OQ995238">
    <property type="protein sequence ID" value="WMV64403.1"/>
    <property type="molecule type" value="Genomic_RNA"/>
</dbReference>
<dbReference type="InterPro" id="IPR001205">
    <property type="entry name" value="RNA-dir_pol_C"/>
</dbReference>
<protein>
    <submittedName>
        <fullName evidence="5">RNA-dependent RNA polymerase</fullName>
    </submittedName>
</protein>
<dbReference type="InterPro" id="IPR043128">
    <property type="entry name" value="Rev_trsase/Diguanyl_cyclase"/>
</dbReference>
<evidence type="ECO:0000259" key="4">
    <source>
        <dbReference type="Pfam" id="PF00680"/>
    </source>
</evidence>
<dbReference type="GO" id="GO:0003723">
    <property type="term" value="F:RNA binding"/>
    <property type="evidence" value="ECO:0007669"/>
    <property type="project" value="InterPro"/>
</dbReference>
<keyword evidence="5" id="KW-0696">RNA-directed RNA polymerase</keyword>
<reference evidence="5" key="1">
    <citation type="journal article" date="2023" name="Viruses">
        <title>Mycoviruses in the Rust Fungus Uromyces fabae.</title>
        <authorList>
            <person name="Seitz J.M."/>
            <person name="Voegele R.T."/>
            <person name="Link T.I."/>
        </authorList>
    </citation>
    <scope>NUCLEOTIDE SEQUENCE</scope>
    <source>
        <strain evidence="5">Ufvs_15</strain>
    </source>
</reference>
<feature type="domain" description="RNA-directed RNA polymerase C-terminal" evidence="4">
    <location>
        <begin position="231"/>
        <end position="361"/>
    </location>
</feature>
<dbReference type="SUPFAM" id="SSF56672">
    <property type="entry name" value="DNA/RNA polymerases"/>
    <property type="match status" value="1"/>
</dbReference>
<sequence>MMKCAEEGQYTRHNREDLSKRWLNYAQERIEKFSGVEGAAIECATAVFQQMLDDDEVFVDAVPISEYGPNEIEERCNPGNSNDYKIFYGIRKRNDKEMISIGHRMFQRLLKQSDAISEGKAITRSDVYRESICTSFGKSEVVGSTIGVGGKKEKKNCRAIFPTSPVDYFKKTHLFFDLADALKEKCPCYGPGFAAGRGHDKKVLSLIEKCTAAEGVTTRKSEWCDSNVKIINRDMKHWDTRMSEAAILHTLNFLESRVNKDKLSFRDRNARKLVFEVAADEVLTKLVEHPSGYLLWVSGTLPSGTYVTSILNSVCNILLCIACPIYLALKEGKRFKFVDDILNEKRTLARIARDSVICNGDNQMGTDELYSFLGVSFSPSADDGFFSSIGMKVKIDECGNTERIDQCMFSQRKFLRLRGDLYPTRCMNALLKKFYAKPFTSYVDAKLYVRCMMIDYLAIDPLIFKILKSIDANILVAPRDLVHKLSTAGESYRDFMMNAFGRDRLTDDEWFEIVTELCTLSPSRKSILSLLLSKKERPIAEDSEIAAKGMITGNLRSTSEDPVDKYLLASEDRPSISKVAKLSPQGFLKIIKETGQTDIYFEMSETKEMLEN</sequence>
<dbReference type="Gene3D" id="3.30.70.270">
    <property type="match status" value="1"/>
</dbReference>
<dbReference type="Pfam" id="PF00680">
    <property type="entry name" value="RdRP_1"/>
    <property type="match status" value="1"/>
</dbReference>
<evidence type="ECO:0000256" key="3">
    <source>
        <dbReference type="ARBA" id="ARBA00022953"/>
    </source>
</evidence>
<evidence type="ECO:0000256" key="2">
    <source>
        <dbReference type="ARBA" id="ARBA00022695"/>
    </source>
</evidence>
<reference evidence="5" key="2">
    <citation type="submission" date="2023-05" db="EMBL/GenBank/DDBJ databases">
        <authorList>
            <person name="Seitz J."/>
            <person name="Voegele R.T."/>
            <person name="Link T.I."/>
        </authorList>
    </citation>
    <scope>NUCLEOTIDE SEQUENCE</scope>
    <source>
        <strain evidence="5">Ufvs_15</strain>
    </source>
</reference>
<dbReference type="GO" id="GO:0006351">
    <property type="term" value="P:DNA-templated transcription"/>
    <property type="evidence" value="ECO:0007669"/>
    <property type="project" value="InterPro"/>
</dbReference>
<keyword evidence="3" id="KW-0693">Viral RNA replication</keyword>
<evidence type="ECO:0000256" key="1">
    <source>
        <dbReference type="ARBA" id="ARBA00022679"/>
    </source>
</evidence>
<keyword evidence="1" id="KW-0808">Transferase</keyword>
<evidence type="ECO:0000313" key="5">
    <source>
        <dbReference type="EMBL" id="WMV64403.1"/>
    </source>
</evidence>
<dbReference type="GO" id="GO:0003968">
    <property type="term" value="F:RNA-directed RNA polymerase activity"/>
    <property type="evidence" value="ECO:0007669"/>
    <property type="project" value="UniProtKB-KW"/>
</dbReference>
<organism evidence="5">
    <name type="scientific">Uromyces fabae virus</name>
    <dbReference type="NCBI Taxonomy" id="3069272"/>
    <lineage>
        <taxon>Viruses</taxon>
        <taxon>Riboviria</taxon>
    </lineage>
</organism>
<name>A0AA51U973_9VIRU</name>
<dbReference type="InterPro" id="IPR043502">
    <property type="entry name" value="DNA/RNA_pol_sf"/>
</dbReference>
<accession>A0AA51U973</accession>
<proteinExistence type="predicted"/>
<keyword evidence="2" id="KW-0548">Nucleotidyltransferase</keyword>